<dbReference type="RefSeq" id="XP_026608151.1">
    <property type="nucleotide sequence ID" value="XM_026742306.1"/>
</dbReference>
<dbReference type="GeneID" id="38110660"/>
<organism evidence="2 3">
    <name type="scientific">Aspergillus mulundensis</name>
    <dbReference type="NCBI Taxonomy" id="1810919"/>
    <lineage>
        <taxon>Eukaryota</taxon>
        <taxon>Fungi</taxon>
        <taxon>Dikarya</taxon>
        <taxon>Ascomycota</taxon>
        <taxon>Pezizomycotina</taxon>
        <taxon>Eurotiomycetes</taxon>
        <taxon>Eurotiomycetidae</taxon>
        <taxon>Eurotiales</taxon>
        <taxon>Aspergillaceae</taxon>
        <taxon>Aspergillus</taxon>
        <taxon>Aspergillus subgen. Nidulantes</taxon>
    </lineage>
</organism>
<dbReference type="AlphaFoldDB" id="A0A3D8T4P5"/>
<dbReference type="Proteomes" id="UP000256690">
    <property type="component" value="Unassembled WGS sequence"/>
</dbReference>
<dbReference type="STRING" id="1810919.A0A3D8T4P5"/>
<feature type="region of interest" description="Disordered" evidence="1">
    <location>
        <begin position="34"/>
        <end position="59"/>
    </location>
</feature>
<comment type="caution">
    <text evidence="2">The sequence shown here is derived from an EMBL/GenBank/DDBJ whole genome shotgun (WGS) entry which is preliminary data.</text>
</comment>
<dbReference type="GO" id="GO:0051213">
    <property type="term" value="F:dioxygenase activity"/>
    <property type="evidence" value="ECO:0007669"/>
    <property type="project" value="InterPro"/>
</dbReference>
<evidence type="ECO:0000313" key="3">
    <source>
        <dbReference type="Proteomes" id="UP000256690"/>
    </source>
</evidence>
<dbReference type="OrthoDB" id="5307791at2759"/>
<keyword evidence="3" id="KW-1185">Reference proteome</keyword>
<protein>
    <submittedName>
        <fullName evidence="2">Uncharacterized protein</fullName>
    </submittedName>
</protein>
<accession>A0A3D8T4P5</accession>
<gene>
    <name evidence="2" type="ORF">DSM5745_00290</name>
</gene>
<dbReference type="Pfam" id="PF10014">
    <property type="entry name" value="2OG-Fe_Oxy_2"/>
    <property type="match status" value="1"/>
</dbReference>
<dbReference type="Gene3D" id="2.60.120.620">
    <property type="entry name" value="q2cbj1_9rhob like domain"/>
    <property type="match status" value="1"/>
</dbReference>
<dbReference type="EMBL" id="PVWQ01000001">
    <property type="protein sequence ID" value="RDW92968.1"/>
    <property type="molecule type" value="Genomic_DNA"/>
</dbReference>
<evidence type="ECO:0000313" key="2">
    <source>
        <dbReference type="EMBL" id="RDW92968.1"/>
    </source>
</evidence>
<sequence length="360" mass="39922">MTSLRSLTRASTLPFTSFRFSPLAYLYRPHSTSSAAPQCPPDASQPSNPLPKSSSLNINTHKQNPSFYAAISHILTLRQKYIRDRALFIEGKTLAPLLLQLGANPTDLQTLPHINNTNTSDPTLPFRKSRNARFSLNTTTRTATRLEHQPFTLSTTEDFIRHDSDTIRHFDEVAPALQTNSIFQALLLFKTLMIHGVHTTPRPGLNYTSHAGHWVCTLFALRTVTTPSLLGEPALEGVHADGVDHTMTTFLKADNMARGSAATFLHEMDEETGIELGRISPGYVRGWAAHAAFLDTLLLVDHEVKHSLSAVRAVDAGKEAYRDMLIFFTRRPALGAHVSGAIDSLRPHRTMPMEVQLFVP</sequence>
<feature type="compositionally biased region" description="Low complexity" evidence="1">
    <location>
        <begin position="44"/>
        <end position="59"/>
    </location>
</feature>
<evidence type="ECO:0000256" key="1">
    <source>
        <dbReference type="SAM" id="MobiDB-lite"/>
    </source>
</evidence>
<reference evidence="2 3" key="1">
    <citation type="journal article" date="2018" name="IMA Fungus">
        <title>IMA Genome-F 9: Draft genome sequence of Annulohypoxylon stygium, Aspergillus mulundensis, Berkeleyomyces basicola (syn. Thielaviopsis basicola), Ceratocystis smalleyi, two Cercospora beticola strains, Coleophoma cylindrospora, Fusarium fracticaudum, Phialophora cf. hyalina, and Morchella septimelata.</title>
        <authorList>
            <person name="Wingfield B.D."/>
            <person name="Bills G.F."/>
            <person name="Dong Y."/>
            <person name="Huang W."/>
            <person name="Nel W.J."/>
            <person name="Swalarsk-Parry B.S."/>
            <person name="Vaghefi N."/>
            <person name="Wilken P.M."/>
            <person name="An Z."/>
            <person name="de Beer Z.W."/>
            <person name="De Vos L."/>
            <person name="Chen L."/>
            <person name="Duong T.A."/>
            <person name="Gao Y."/>
            <person name="Hammerbacher A."/>
            <person name="Kikkert J.R."/>
            <person name="Li Y."/>
            <person name="Li H."/>
            <person name="Li K."/>
            <person name="Li Q."/>
            <person name="Liu X."/>
            <person name="Ma X."/>
            <person name="Naidoo K."/>
            <person name="Pethybridge S.J."/>
            <person name="Sun J."/>
            <person name="Steenkamp E.T."/>
            <person name="van der Nest M.A."/>
            <person name="van Wyk S."/>
            <person name="Wingfield M.J."/>
            <person name="Xiong C."/>
            <person name="Yue Q."/>
            <person name="Zhang X."/>
        </authorList>
    </citation>
    <scope>NUCLEOTIDE SEQUENCE [LARGE SCALE GENOMIC DNA]</scope>
    <source>
        <strain evidence="2 3">DSM 5745</strain>
    </source>
</reference>
<dbReference type="InterPro" id="IPR018724">
    <property type="entry name" value="2OG-Fe_dioxygenase"/>
</dbReference>
<proteinExistence type="predicted"/>
<name>A0A3D8T4P5_9EURO</name>